<protein>
    <submittedName>
        <fullName evidence="7">Glycerate dehydrogenase</fullName>
    </submittedName>
</protein>
<evidence type="ECO:0000313" key="8">
    <source>
        <dbReference type="Proteomes" id="UP000034774"/>
    </source>
</evidence>
<dbReference type="GO" id="GO:0051287">
    <property type="term" value="F:NAD binding"/>
    <property type="evidence" value="ECO:0007669"/>
    <property type="project" value="InterPro"/>
</dbReference>
<dbReference type="EMBL" id="LBVU01000003">
    <property type="protein sequence ID" value="KKQ92241.1"/>
    <property type="molecule type" value="Genomic_DNA"/>
</dbReference>
<gene>
    <name evidence="7" type="ORF">UT17_C0003G0264</name>
</gene>
<dbReference type="Proteomes" id="UP000034774">
    <property type="component" value="Unassembled WGS sequence"/>
</dbReference>
<keyword evidence="2 4" id="KW-0560">Oxidoreductase</keyword>
<keyword evidence="3" id="KW-0520">NAD</keyword>
<dbReference type="InterPro" id="IPR036291">
    <property type="entry name" value="NAD(P)-bd_dom_sf"/>
</dbReference>
<evidence type="ECO:0000259" key="5">
    <source>
        <dbReference type="Pfam" id="PF00389"/>
    </source>
</evidence>
<dbReference type="InterPro" id="IPR006140">
    <property type="entry name" value="D-isomer_DH_NAD-bd"/>
</dbReference>
<dbReference type="Pfam" id="PF02826">
    <property type="entry name" value="2-Hacid_dh_C"/>
    <property type="match status" value="1"/>
</dbReference>
<dbReference type="SUPFAM" id="SSF52283">
    <property type="entry name" value="Formate/glycerate dehydrogenase catalytic domain-like"/>
    <property type="match status" value="1"/>
</dbReference>
<comment type="similarity">
    <text evidence="1 4">Belongs to the D-isomer specific 2-hydroxyacid dehydrogenase family.</text>
</comment>
<dbReference type="Pfam" id="PF00389">
    <property type="entry name" value="2-Hacid_dh"/>
    <property type="match status" value="1"/>
</dbReference>
<organism evidence="7 8">
    <name type="scientific">Candidatus Woesebacteria bacterium GW2011_GWB1_39_10</name>
    <dbReference type="NCBI Taxonomy" id="1618572"/>
    <lineage>
        <taxon>Bacteria</taxon>
        <taxon>Candidatus Woeseibacteriota</taxon>
    </lineage>
</organism>
<comment type="caution">
    <text evidence="7">The sequence shown here is derived from an EMBL/GenBank/DDBJ whole genome shotgun (WGS) entry which is preliminary data.</text>
</comment>
<evidence type="ECO:0000256" key="2">
    <source>
        <dbReference type="ARBA" id="ARBA00023002"/>
    </source>
</evidence>
<dbReference type="PANTHER" id="PTHR43761">
    <property type="entry name" value="D-ISOMER SPECIFIC 2-HYDROXYACID DEHYDROGENASE FAMILY PROTEIN (AFU_ORTHOLOGUE AFUA_1G13630)"/>
    <property type="match status" value="1"/>
</dbReference>
<dbReference type="AlphaFoldDB" id="A0A0G0PSB8"/>
<dbReference type="GO" id="GO:0016616">
    <property type="term" value="F:oxidoreductase activity, acting on the CH-OH group of donors, NAD or NADP as acceptor"/>
    <property type="evidence" value="ECO:0007669"/>
    <property type="project" value="InterPro"/>
</dbReference>
<accession>A0A0G0PSB8</accession>
<reference evidence="7 8" key="1">
    <citation type="journal article" date="2015" name="Nature">
        <title>rRNA introns, odd ribosomes, and small enigmatic genomes across a large radiation of phyla.</title>
        <authorList>
            <person name="Brown C.T."/>
            <person name="Hug L.A."/>
            <person name="Thomas B.C."/>
            <person name="Sharon I."/>
            <person name="Castelle C.J."/>
            <person name="Singh A."/>
            <person name="Wilkins M.J."/>
            <person name="Williams K.H."/>
            <person name="Banfield J.F."/>
        </authorList>
    </citation>
    <scope>NUCLEOTIDE SEQUENCE [LARGE SCALE GENOMIC DNA]</scope>
</reference>
<dbReference type="CDD" id="cd05198">
    <property type="entry name" value="formate_dh_like"/>
    <property type="match status" value="1"/>
</dbReference>
<proteinExistence type="inferred from homology"/>
<sequence length="314" mass="34002">MKIYLITSNPIISDAMKDELAKIGDLVVINAQKMTANEVISKAGDAEILIAGSSGIEKISREMLQGMKKLKMIATLTVGVAWLDIEATKEFGVTICNVKGANAESVAEHAWGMILSLAKRITEFDRDTRNKGAFKFADYVGKEVYGKTLGIIGLGDIGTKIARIAKGFDMRIMGFNKSGKSVDGIEVVDLETLLKESDIIVTSVPLTNETTNMISDKEIALMKDGVILVNPAMEPITNKEAVVKAVDSGKIFGFGIETEIMKPVPQDSPYLTNSRILVTPHNAFNTEDANIKTYDLAISNVKAFISGKPQNVVI</sequence>
<dbReference type="PANTHER" id="PTHR43761:SF1">
    <property type="entry name" value="D-ISOMER SPECIFIC 2-HYDROXYACID DEHYDROGENASE CATALYTIC DOMAIN-CONTAINING PROTEIN-RELATED"/>
    <property type="match status" value="1"/>
</dbReference>
<dbReference type="InterPro" id="IPR050418">
    <property type="entry name" value="D-iso_2-hydroxyacid_DH_PdxB"/>
</dbReference>
<evidence type="ECO:0000313" key="7">
    <source>
        <dbReference type="EMBL" id="KKQ92241.1"/>
    </source>
</evidence>
<feature type="domain" description="D-isomer specific 2-hydroxyacid dehydrogenase NAD-binding" evidence="6">
    <location>
        <begin position="112"/>
        <end position="283"/>
    </location>
</feature>
<evidence type="ECO:0000256" key="4">
    <source>
        <dbReference type="RuleBase" id="RU003719"/>
    </source>
</evidence>
<evidence type="ECO:0000256" key="1">
    <source>
        <dbReference type="ARBA" id="ARBA00005854"/>
    </source>
</evidence>
<dbReference type="SUPFAM" id="SSF51735">
    <property type="entry name" value="NAD(P)-binding Rossmann-fold domains"/>
    <property type="match status" value="1"/>
</dbReference>
<feature type="domain" description="D-isomer specific 2-hydroxyacid dehydrogenase catalytic" evidence="5">
    <location>
        <begin position="13"/>
        <end position="313"/>
    </location>
</feature>
<dbReference type="STRING" id="1618572.UT17_C0003G0264"/>
<dbReference type="Gene3D" id="3.40.50.720">
    <property type="entry name" value="NAD(P)-binding Rossmann-like Domain"/>
    <property type="match status" value="2"/>
</dbReference>
<evidence type="ECO:0000259" key="6">
    <source>
        <dbReference type="Pfam" id="PF02826"/>
    </source>
</evidence>
<dbReference type="InterPro" id="IPR006139">
    <property type="entry name" value="D-isomer_2_OHA_DH_cat_dom"/>
</dbReference>
<evidence type="ECO:0000256" key="3">
    <source>
        <dbReference type="ARBA" id="ARBA00023027"/>
    </source>
</evidence>
<name>A0A0G0PSB8_9BACT</name>